<proteinExistence type="predicted"/>
<evidence type="ECO:0000313" key="2">
    <source>
        <dbReference type="Proteomes" id="UP000799770"/>
    </source>
</evidence>
<reference evidence="1" key="1">
    <citation type="journal article" date="2020" name="Stud. Mycol.">
        <title>101 Dothideomycetes genomes: a test case for predicting lifestyles and emergence of pathogens.</title>
        <authorList>
            <person name="Haridas S."/>
            <person name="Albert R."/>
            <person name="Binder M."/>
            <person name="Bloem J."/>
            <person name="Labutti K."/>
            <person name="Salamov A."/>
            <person name="Andreopoulos B."/>
            <person name="Baker S."/>
            <person name="Barry K."/>
            <person name="Bills G."/>
            <person name="Bluhm B."/>
            <person name="Cannon C."/>
            <person name="Castanera R."/>
            <person name="Culley D."/>
            <person name="Daum C."/>
            <person name="Ezra D."/>
            <person name="Gonzalez J."/>
            <person name="Henrissat B."/>
            <person name="Kuo A."/>
            <person name="Liang C."/>
            <person name="Lipzen A."/>
            <person name="Lutzoni F."/>
            <person name="Magnuson J."/>
            <person name="Mondo S."/>
            <person name="Nolan M."/>
            <person name="Ohm R."/>
            <person name="Pangilinan J."/>
            <person name="Park H.-J."/>
            <person name="Ramirez L."/>
            <person name="Alfaro M."/>
            <person name="Sun H."/>
            <person name="Tritt A."/>
            <person name="Yoshinaga Y."/>
            <person name="Zwiers L.-H."/>
            <person name="Turgeon B."/>
            <person name="Goodwin S."/>
            <person name="Spatafora J."/>
            <person name="Crous P."/>
            <person name="Grigoriev I."/>
        </authorList>
    </citation>
    <scope>NUCLEOTIDE SEQUENCE</scope>
    <source>
        <strain evidence="1">CBS 627.86</strain>
    </source>
</reference>
<evidence type="ECO:0000313" key="1">
    <source>
        <dbReference type="EMBL" id="KAF2113298.1"/>
    </source>
</evidence>
<accession>A0A6A5Z4F0</accession>
<gene>
    <name evidence="1" type="ORF">BDV96DRAFT_120871</name>
</gene>
<dbReference type="EMBL" id="ML977328">
    <property type="protein sequence ID" value="KAF2113298.1"/>
    <property type="molecule type" value="Genomic_DNA"/>
</dbReference>
<name>A0A6A5Z4F0_9PLEO</name>
<dbReference type="Proteomes" id="UP000799770">
    <property type="component" value="Unassembled WGS sequence"/>
</dbReference>
<keyword evidence="2" id="KW-1185">Reference proteome</keyword>
<sequence>MHDKTTDLGCEGTVITNYALNHPINVAVRARLTRLEKVRKFFRLIDQGRARSLTASSPKSDCYVICGIGHATRRFCGIRQCVAIASRETRVRRGNARIAWEAVEAFVLRRRLTPHGSFLDSQSHSGTASCCRLSLHHCSPNSDSLHPTSHRLTSRAIVHRR</sequence>
<protein>
    <submittedName>
        <fullName evidence="1">Uncharacterized protein</fullName>
    </submittedName>
</protein>
<dbReference type="AlphaFoldDB" id="A0A6A5Z4F0"/>
<organism evidence="1 2">
    <name type="scientific">Lophiotrema nucula</name>
    <dbReference type="NCBI Taxonomy" id="690887"/>
    <lineage>
        <taxon>Eukaryota</taxon>
        <taxon>Fungi</taxon>
        <taxon>Dikarya</taxon>
        <taxon>Ascomycota</taxon>
        <taxon>Pezizomycotina</taxon>
        <taxon>Dothideomycetes</taxon>
        <taxon>Pleosporomycetidae</taxon>
        <taxon>Pleosporales</taxon>
        <taxon>Lophiotremataceae</taxon>
        <taxon>Lophiotrema</taxon>
    </lineage>
</organism>